<accession>A0AAV7NMV0</accession>
<reference evidence="1" key="1">
    <citation type="journal article" date="2022" name="bioRxiv">
        <title>Sequencing and chromosome-scale assembly of the giantPleurodeles waltlgenome.</title>
        <authorList>
            <person name="Brown T."/>
            <person name="Elewa A."/>
            <person name="Iarovenko S."/>
            <person name="Subramanian E."/>
            <person name="Araus A.J."/>
            <person name="Petzold A."/>
            <person name="Susuki M."/>
            <person name="Suzuki K.-i.T."/>
            <person name="Hayashi T."/>
            <person name="Toyoda A."/>
            <person name="Oliveira C."/>
            <person name="Osipova E."/>
            <person name="Leigh N.D."/>
            <person name="Simon A."/>
            <person name="Yun M.H."/>
        </authorList>
    </citation>
    <scope>NUCLEOTIDE SEQUENCE</scope>
    <source>
        <strain evidence="1">20211129_DDA</strain>
        <tissue evidence="1">Liver</tissue>
    </source>
</reference>
<evidence type="ECO:0000313" key="2">
    <source>
        <dbReference type="Proteomes" id="UP001066276"/>
    </source>
</evidence>
<protein>
    <submittedName>
        <fullName evidence="1">Uncharacterized protein</fullName>
    </submittedName>
</protein>
<evidence type="ECO:0000313" key="1">
    <source>
        <dbReference type="EMBL" id="KAJ1117366.1"/>
    </source>
</evidence>
<name>A0AAV7NMV0_PLEWA</name>
<dbReference type="EMBL" id="JANPWB010000012">
    <property type="protein sequence ID" value="KAJ1117366.1"/>
    <property type="molecule type" value="Genomic_DNA"/>
</dbReference>
<sequence>MGHGRRISVALSPHPSMPLYFAYRIWLSAHGREEEDIGQQRAVESGPNEKKRHHRILKYSTGPAGRVEWPEWTHGAVPLTEEYRTLGRAPRDRLGTCAKRNEVSSDCGLGNRHRPW</sequence>
<comment type="caution">
    <text evidence="1">The sequence shown here is derived from an EMBL/GenBank/DDBJ whole genome shotgun (WGS) entry which is preliminary data.</text>
</comment>
<gene>
    <name evidence="1" type="ORF">NDU88_005566</name>
</gene>
<dbReference type="AlphaFoldDB" id="A0AAV7NMV0"/>
<organism evidence="1 2">
    <name type="scientific">Pleurodeles waltl</name>
    <name type="common">Iberian ribbed newt</name>
    <dbReference type="NCBI Taxonomy" id="8319"/>
    <lineage>
        <taxon>Eukaryota</taxon>
        <taxon>Metazoa</taxon>
        <taxon>Chordata</taxon>
        <taxon>Craniata</taxon>
        <taxon>Vertebrata</taxon>
        <taxon>Euteleostomi</taxon>
        <taxon>Amphibia</taxon>
        <taxon>Batrachia</taxon>
        <taxon>Caudata</taxon>
        <taxon>Salamandroidea</taxon>
        <taxon>Salamandridae</taxon>
        <taxon>Pleurodelinae</taxon>
        <taxon>Pleurodeles</taxon>
    </lineage>
</organism>
<keyword evidence="2" id="KW-1185">Reference proteome</keyword>
<dbReference type="Proteomes" id="UP001066276">
    <property type="component" value="Chromosome 8"/>
</dbReference>
<proteinExistence type="predicted"/>